<feature type="region of interest" description="Disordered" evidence="5">
    <location>
        <begin position="1"/>
        <end position="43"/>
    </location>
</feature>
<name>A0A8B9PVK4_APTOW</name>
<keyword evidence="7" id="KW-1185">Reference proteome</keyword>
<dbReference type="InterPro" id="IPR019002">
    <property type="entry name" value="Ribosome_biogenesis_Nop16"/>
</dbReference>
<organism evidence="6 7">
    <name type="scientific">Apteryx owenii</name>
    <name type="common">Little spotted kiwi</name>
    <dbReference type="NCBI Taxonomy" id="8824"/>
    <lineage>
        <taxon>Eukaryota</taxon>
        <taxon>Metazoa</taxon>
        <taxon>Chordata</taxon>
        <taxon>Craniata</taxon>
        <taxon>Vertebrata</taxon>
        <taxon>Euteleostomi</taxon>
        <taxon>Archelosauria</taxon>
        <taxon>Archosauria</taxon>
        <taxon>Dinosauria</taxon>
        <taxon>Saurischia</taxon>
        <taxon>Theropoda</taxon>
        <taxon>Coelurosauria</taxon>
        <taxon>Aves</taxon>
        <taxon>Palaeognathae</taxon>
        <taxon>Apterygiformes</taxon>
        <taxon>Apterygidae</taxon>
        <taxon>Apteryx</taxon>
    </lineage>
</organism>
<sequence>VRTPTVQRQPAEEEGQRGGVSGAGPRADRQHAEQGFRGEVAPPSLLPALELHWLVGQRVQTRDTGSRRSPLANGVWAPEGPCPAPPVPLPAPQLPSPPSGLPSPPPPHRGAPGGSRGSCAGTCPRSPPRGTRASGSAPAAEEAPPPWPRPAREGDCPRPSPAAVARKRRALAAVNGKPAPGRLRARPSLPRGAPGTVVVVRVPRRRRAARGLRFPWCPAAAARTPGRAAAARGGRHAEGEGEEPAAEVRLQPQPQAALPQRAPPRRAPHRVLPRAPCLGPCQVGGAEPGRHGPGRGPQQGRAHPEEEAAEMEYEASLPEKKSNTLSRDLIDYVRYMIQNHGENYKDMARDEKNYYQDTPKQIKRKINVYKNFYPEEYKAFVASLKQEKMDVQ</sequence>
<protein>
    <recommendedName>
        <fullName evidence="3">Nucleolar protein 16</fullName>
    </recommendedName>
</protein>
<dbReference type="Ensembl" id="ENSAOWT00000017572.1">
    <property type="protein sequence ID" value="ENSAOWP00000015478.1"/>
    <property type="gene ID" value="ENSAOWG00000010537.1"/>
</dbReference>
<feature type="compositionally biased region" description="Basic residues" evidence="5">
    <location>
        <begin position="263"/>
        <end position="272"/>
    </location>
</feature>
<comment type="subcellular location">
    <subcellularLocation>
        <location evidence="1">Nucleus</location>
        <location evidence="1">Nucleolus</location>
    </subcellularLocation>
</comment>
<feature type="compositionally biased region" description="Low complexity" evidence="5">
    <location>
        <begin position="222"/>
        <end position="232"/>
    </location>
</feature>
<proteinExistence type="inferred from homology"/>
<feature type="compositionally biased region" description="Low complexity" evidence="5">
    <location>
        <begin position="247"/>
        <end position="260"/>
    </location>
</feature>
<dbReference type="Pfam" id="PF09420">
    <property type="entry name" value="Nop16"/>
    <property type="match status" value="1"/>
</dbReference>
<evidence type="ECO:0000313" key="7">
    <source>
        <dbReference type="Proteomes" id="UP000694424"/>
    </source>
</evidence>
<feature type="region of interest" description="Disordered" evidence="5">
    <location>
        <begin position="59"/>
        <end position="195"/>
    </location>
</feature>
<dbReference type="GO" id="GO:0005730">
    <property type="term" value="C:nucleolus"/>
    <property type="evidence" value="ECO:0007669"/>
    <property type="project" value="UniProtKB-SubCell"/>
</dbReference>
<feature type="compositionally biased region" description="Basic and acidic residues" evidence="5">
    <location>
        <begin position="26"/>
        <end position="36"/>
    </location>
</feature>
<evidence type="ECO:0000256" key="4">
    <source>
        <dbReference type="ARBA" id="ARBA00023242"/>
    </source>
</evidence>
<dbReference type="PANTHER" id="PTHR13243">
    <property type="entry name" value="HSPC111 PROTEIN-RELATED"/>
    <property type="match status" value="1"/>
</dbReference>
<feature type="compositionally biased region" description="Pro residues" evidence="5">
    <location>
        <begin position="80"/>
        <end position="109"/>
    </location>
</feature>
<evidence type="ECO:0000256" key="1">
    <source>
        <dbReference type="ARBA" id="ARBA00004604"/>
    </source>
</evidence>
<evidence type="ECO:0000256" key="5">
    <source>
        <dbReference type="SAM" id="MobiDB-lite"/>
    </source>
</evidence>
<dbReference type="Proteomes" id="UP000694424">
    <property type="component" value="Unplaced"/>
</dbReference>
<accession>A0A8B9PVK4</accession>
<evidence type="ECO:0000256" key="3">
    <source>
        <dbReference type="ARBA" id="ARBA00015522"/>
    </source>
</evidence>
<dbReference type="GO" id="GO:0042273">
    <property type="term" value="P:ribosomal large subunit biogenesis"/>
    <property type="evidence" value="ECO:0007669"/>
    <property type="project" value="TreeGrafter"/>
</dbReference>
<feature type="compositionally biased region" description="Low complexity" evidence="5">
    <location>
        <begin position="132"/>
        <end position="142"/>
    </location>
</feature>
<reference evidence="6" key="1">
    <citation type="submission" date="2025-08" db="UniProtKB">
        <authorList>
            <consortium name="Ensembl"/>
        </authorList>
    </citation>
    <scope>IDENTIFICATION</scope>
</reference>
<feature type="region of interest" description="Disordered" evidence="5">
    <location>
        <begin position="222"/>
        <end position="323"/>
    </location>
</feature>
<evidence type="ECO:0000313" key="6">
    <source>
        <dbReference type="Ensembl" id="ENSAOWP00000015478.1"/>
    </source>
</evidence>
<comment type="similarity">
    <text evidence="2">Belongs to the NOP16 family.</text>
</comment>
<dbReference type="PANTHER" id="PTHR13243:SF1">
    <property type="entry name" value="NUCLEOLAR PROTEIN 16"/>
    <property type="match status" value="1"/>
</dbReference>
<dbReference type="AlphaFoldDB" id="A0A8B9PVK4"/>
<reference evidence="6" key="2">
    <citation type="submission" date="2025-09" db="UniProtKB">
        <authorList>
            <consortium name="Ensembl"/>
        </authorList>
    </citation>
    <scope>IDENTIFICATION</scope>
</reference>
<keyword evidence="4" id="KW-0539">Nucleus</keyword>
<evidence type="ECO:0000256" key="2">
    <source>
        <dbReference type="ARBA" id="ARBA00008479"/>
    </source>
</evidence>